<keyword evidence="2" id="KW-0813">Transport</keyword>
<dbReference type="InterPro" id="IPR053681">
    <property type="entry name" value="Hyp-activated_K+_channel"/>
</dbReference>
<evidence type="ECO:0000256" key="2">
    <source>
        <dbReference type="ARBA" id="ARBA00022448"/>
    </source>
</evidence>
<feature type="transmembrane region" description="Helical" evidence="12">
    <location>
        <begin position="191"/>
        <end position="208"/>
    </location>
</feature>
<keyword evidence="4 12" id="KW-0812">Transmembrane</keyword>
<dbReference type="eggNOG" id="arCOG01964">
    <property type="taxonomic scope" value="Archaea"/>
</dbReference>
<dbReference type="PRINTS" id="PR00169">
    <property type="entry name" value="KCHANNEL"/>
</dbReference>
<evidence type="ECO:0000256" key="5">
    <source>
        <dbReference type="ARBA" id="ARBA00022826"/>
    </source>
</evidence>
<proteinExistence type="predicted"/>
<dbReference type="GO" id="GO:0001508">
    <property type="term" value="P:action potential"/>
    <property type="evidence" value="ECO:0007669"/>
    <property type="project" value="TreeGrafter"/>
</dbReference>
<dbReference type="GeneID" id="5326310"/>
<dbReference type="STRING" id="419665.Maeo_1499"/>
<feature type="transmembrane region" description="Helical" evidence="12">
    <location>
        <begin position="133"/>
        <end position="152"/>
    </location>
</feature>
<organism evidence="14 15">
    <name type="scientific">Methanococcus aeolicus (strain ATCC BAA-1280 / DSM 17508 / OCM 812 / Nankai-3)</name>
    <dbReference type="NCBI Taxonomy" id="419665"/>
    <lineage>
        <taxon>Archaea</taxon>
        <taxon>Methanobacteriati</taxon>
        <taxon>Methanobacteriota</taxon>
        <taxon>Methanomada group</taxon>
        <taxon>Methanococci</taxon>
        <taxon>Methanococcales</taxon>
        <taxon>Methanococcaceae</taxon>
        <taxon>Methanococcus</taxon>
    </lineage>
</organism>
<evidence type="ECO:0000256" key="10">
    <source>
        <dbReference type="ARBA" id="ARBA00023136"/>
    </source>
</evidence>
<keyword evidence="15" id="KW-1185">Reference proteome</keyword>
<dbReference type="PANTHER" id="PTHR11537:SF254">
    <property type="entry name" value="POTASSIUM VOLTAGE-GATED CHANNEL PROTEIN SHAB"/>
    <property type="match status" value="1"/>
</dbReference>
<dbReference type="Pfam" id="PF00520">
    <property type="entry name" value="Ion_trans"/>
    <property type="match status" value="1"/>
</dbReference>
<dbReference type="SUPFAM" id="SSF81324">
    <property type="entry name" value="Voltage-gated potassium channels"/>
    <property type="match status" value="1"/>
</dbReference>
<dbReference type="HOGENOM" id="CLU_1313152_0_0_2"/>
<keyword evidence="7" id="KW-0630">Potassium</keyword>
<evidence type="ECO:0000256" key="9">
    <source>
        <dbReference type="ARBA" id="ARBA00023065"/>
    </source>
</evidence>
<evidence type="ECO:0000256" key="3">
    <source>
        <dbReference type="ARBA" id="ARBA00022538"/>
    </source>
</evidence>
<dbReference type="RefSeq" id="WP_011974207.1">
    <property type="nucleotide sequence ID" value="NC_009635.1"/>
</dbReference>
<keyword evidence="6" id="KW-0851">Voltage-gated channel</keyword>
<evidence type="ECO:0000313" key="15">
    <source>
        <dbReference type="Proteomes" id="UP000001106"/>
    </source>
</evidence>
<feature type="transmembrane region" description="Helical" evidence="12">
    <location>
        <begin position="78"/>
        <end position="95"/>
    </location>
</feature>
<dbReference type="Gene3D" id="1.10.287.70">
    <property type="match status" value="1"/>
</dbReference>
<keyword evidence="10 12" id="KW-0472">Membrane</keyword>
<dbReference type="GO" id="GO:0008076">
    <property type="term" value="C:voltage-gated potassium channel complex"/>
    <property type="evidence" value="ECO:0007669"/>
    <property type="project" value="InterPro"/>
</dbReference>
<feature type="domain" description="Ion transport" evidence="13">
    <location>
        <begin position="18"/>
        <end position="205"/>
    </location>
</feature>
<dbReference type="AlphaFoldDB" id="A6UX53"/>
<evidence type="ECO:0000256" key="6">
    <source>
        <dbReference type="ARBA" id="ARBA00022882"/>
    </source>
</evidence>
<keyword evidence="8 12" id="KW-1133">Transmembrane helix</keyword>
<feature type="transmembrane region" description="Helical" evidence="12">
    <location>
        <begin position="20"/>
        <end position="39"/>
    </location>
</feature>
<dbReference type="NCBIfam" id="NF040645">
    <property type="entry name" value="K_channel_Meth"/>
    <property type="match status" value="1"/>
</dbReference>
<gene>
    <name evidence="14" type="ordered locus">Maeo_1499</name>
</gene>
<keyword evidence="11" id="KW-0407">Ion channel</keyword>
<evidence type="ECO:0000256" key="11">
    <source>
        <dbReference type="ARBA" id="ARBA00023303"/>
    </source>
</evidence>
<evidence type="ECO:0000256" key="8">
    <source>
        <dbReference type="ARBA" id="ARBA00022989"/>
    </source>
</evidence>
<dbReference type="Proteomes" id="UP000001106">
    <property type="component" value="Chromosome"/>
</dbReference>
<evidence type="ECO:0000256" key="12">
    <source>
        <dbReference type="SAM" id="Phobius"/>
    </source>
</evidence>
<dbReference type="PANTHER" id="PTHR11537">
    <property type="entry name" value="VOLTAGE-GATED POTASSIUM CHANNEL"/>
    <property type="match status" value="1"/>
</dbReference>
<dbReference type="EMBL" id="CP000743">
    <property type="protein sequence ID" value="ABR57075.1"/>
    <property type="molecule type" value="Genomic_DNA"/>
</dbReference>
<sequence length="230" mass="26868">MNRELHKKIYSPRIYRKIEFIVLLCTLEIIISFVISTYNPPYEALLFKLDFFSISFLTFEFIYRFVGSKNKTKFFKDKYNLIDAFVIVAFIMYLLEATLTHVIVSLRIINAVRVLMVLRAIKFKELRLSNETINFITIFTFSFILSCFIWLVEHEVNPGINNFGDAFYFTVVSLTTIGYGDITPMTSEGKLIIVLAVLYVISGLVSKAKGFLHEEHRLYYENKKIKKKIS</sequence>
<dbReference type="InterPro" id="IPR028325">
    <property type="entry name" value="VG_K_chnl"/>
</dbReference>
<name>A6UX53_META3</name>
<dbReference type="InterPro" id="IPR005821">
    <property type="entry name" value="Ion_trans_dom"/>
</dbReference>
<comment type="subcellular location">
    <subcellularLocation>
        <location evidence="1">Membrane</location>
        <topology evidence="1">Multi-pass membrane protein</topology>
    </subcellularLocation>
</comment>
<protein>
    <submittedName>
        <fullName evidence="14">Ion transport 2 domain protein</fullName>
    </submittedName>
</protein>
<dbReference type="OrthoDB" id="56871at2157"/>
<accession>A6UX53</accession>
<evidence type="ECO:0000256" key="4">
    <source>
        <dbReference type="ARBA" id="ARBA00022692"/>
    </source>
</evidence>
<keyword evidence="9" id="KW-0406">Ion transport</keyword>
<dbReference type="KEGG" id="mae:Maeo_1499"/>
<evidence type="ECO:0000259" key="13">
    <source>
        <dbReference type="Pfam" id="PF00520"/>
    </source>
</evidence>
<evidence type="ECO:0000313" key="14">
    <source>
        <dbReference type="EMBL" id="ABR57075.1"/>
    </source>
</evidence>
<dbReference type="GO" id="GO:0005249">
    <property type="term" value="F:voltage-gated potassium channel activity"/>
    <property type="evidence" value="ECO:0007669"/>
    <property type="project" value="InterPro"/>
</dbReference>
<evidence type="ECO:0000256" key="1">
    <source>
        <dbReference type="ARBA" id="ARBA00004141"/>
    </source>
</evidence>
<evidence type="ECO:0000256" key="7">
    <source>
        <dbReference type="ARBA" id="ARBA00022958"/>
    </source>
</evidence>
<reference evidence="14" key="1">
    <citation type="submission" date="2007-06" db="EMBL/GenBank/DDBJ databases">
        <title>Complete sequence of Methanococcus aeolicus Nankai-3.</title>
        <authorList>
            <consortium name="US DOE Joint Genome Institute"/>
            <person name="Copeland A."/>
            <person name="Lucas S."/>
            <person name="Lapidus A."/>
            <person name="Barry K."/>
            <person name="Glavina del Rio T."/>
            <person name="Dalin E."/>
            <person name="Tice H."/>
            <person name="Pitluck S."/>
            <person name="Chain P."/>
            <person name="Malfatti S."/>
            <person name="Shin M."/>
            <person name="Vergez L."/>
            <person name="Schmutz J."/>
            <person name="Larimer F."/>
            <person name="Land M."/>
            <person name="Hauser L."/>
            <person name="Kyrpides N."/>
            <person name="Lykidis A."/>
            <person name="Sieprawska-Lupa M."/>
            <person name="Whitman W.B."/>
            <person name="Richardson P."/>
        </authorList>
    </citation>
    <scope>NUCLEOTIDE SEQUENCE [LARGE SCALE GENOMIC DNA]</scope>
    <source>
        <strain evidence="14">Nankai-3</strain>
    </source>
</reference>
<dbReference type="Gene3D" id="1.20.120.350">
    <property type="entry name" value="Voltage-gated potassium channels. Chain C"/>
    <property type="match status" value="1"/>
</dbReference>
<keyword evidence="3" id="KW-0633">Potassium transport</keyword>
<dbReference type="InterPro" id="IPR027359">
    <property type="entry name" value="Volt_channel_dom_sf"/>
</dbReference>
<keyword evidence="5" id="KW-0631">Potassium channel</keyword>